<dbReference type="EMBL" id="MN739484">
    <property type="protein sequence ID" value="QHT07662.1"/>
    <property type="molecule type" value="Genomic_DNA"/>
</dbReference>
<dbReference type="Gene3D" id="3.90.79.10">
    <property type="entry name" value="Nucleoside Triphosphate Pyrophosphohydrolase"/>
    <property type="match status" value="1"/>
</dbReference>
<dbReference type="AlphaFoldDB" id="A0A6C0CU14"/>
<name>A0A6C0CU14_9ZZZZ</name>
<evidence type="ECO:0000313" key="2">
    <source>
        <dbReference type="EMBL" id="QHT07662.1"/>
    </source>
</evidence>
<sequence>MYGQELMTFNPHHSCMIPFENSNNSKNAMKKVSECGVILFNKNMMDVLIVFQNKSQKWGFPKGHMTRNELYKKEYFKCAKRELFEETGIDLRTLQHTKYGSVIIGNKLFFVIEVKKEFIETNPLDVCEIEKIQWVKRKELNRFVQANDCNVTLNKLF</sequence>
<reference evidence="2" key="1">
    <citation type="journal article" date="2020" name="Nature">
        <title>Giant virus diversity and host interactions through global metagenomics.</title>
        <authorList>
            <person name="Schulz F."/>
            <person name="Roux S."/>
            <person name="Paez-Espino D."/>
            <person name="Jungbluth S."/>
            <person name="Walsh D.A."/>
            <person name="Denef V.J."/>
            <person name="McMahon K.D."/>
            <person name="Konstantinidis K.T."/>
            <person name="Eloe-Fadrosh E.A."/>
            <person name="Kyrpides N.C."/>
            <person name="Woyke T."/>
        </authorList>
    </citation>
    <scope>NUCLEOTIDE SEQUENCE</scope>
    <source>
        <strain evidence="2">GVMAG-M-3300021964-36</strain>
    </source>
</reference>
<proteinExistence type="predicted"/>
<dbReference type="SUPFAM" id="SSF55811">
    <property type="entry name" value="Nudix"/>
    <property type="match status" value="1"/>
</dbReference>
<feature type="domain" description="Nudix hydrolase" evidence="1">
    <location>
        <begin position="30"/>
        <end position="157"/>
    </location>
</feature>
<protein>
    <recommendedName>
        <fullName evidence="1">Nudix hydrolase domain-containing protein</fullName>
    </recommendedName>
</protein>
<dbReference type="GO" id="GO:0005737">
    <property type="term" value="C:cytoplasm"/>
    <property type="evidence" value="ECO:0007669"/>
    <property type="project" value="TreeGrafter"/>
</dbReference>
<dbReference type="PROSITE" id="PS51462">
    <property type="entry name" value="NUDIX"/>
    <property type="match status" value="1"/>
</dbReference>
<dbReference type="InterPro" id="IPR000086">
    <property type="entry name" value="NUDIX_hydrolase_dom"/>
</dbReference>
<organism evidence="2">
    <name type="scientific">viral metagenome</name>
    <dbReference type="NCBI Taxonomy" id="1070528"/>
    <lineage>
        <taxon>unclassified sequences</taxon>
        <taxon>metagenomes</taxon>
        <taxon>organismal metagenomes</taxon>
    </lineage>
</organism>
<dbReference type="InterPro" id="IPR015797">
    <property type="entry name" value="NUDIX_hydrolase-like_dom_sf"/>
</dbReference>
<accession>A0A6C0CU14</accession>
<dbReference type="PANTHER" id="PTHR23114:SF17">
    <property type="entry name" value="M7GPPPN-MRNA HYDROLASE"/>
    <property type="match status" value="1"/>
</dbReference>
<dbReference type="Pfam" id="PF00293">
    <property type="entry name" value="NUDIX"/>
    <property type="match status" value="1"/>
</dbReference>
<evidence type="ECO:0000259" key="1">
    <source>
        <dbReference type="PROSITE" id="PS51462"/>
    </source>
</evidence>
<dbReference type="PANTHER" id="PTHR23114">
    <property type="entry name" value="M7GPPPN-MRNA HYDROLASE"/>
    <property type="match status" value="1"/>
</dbReference>